<proteinExistence type="predicted"/>
<protein>
    <submittedName>
        <fullName evidence="1">Uncharacterized protein</fullName>
    </submittedName>
</protein>
<evidence type="ECO:0000313" key="1">
    <source>
        <dbReference type="EMBL" id="TLE03860.1"/>
    </source>
</evidence>
<dbReference type="EMBL" id="JRPH02000024">
    <property type="protein sequence ID" value="TLE03860.1"/>
    <property type="molecule type" value="Genomic_DNA"/>
</dbReference>
<accession>A0A6D2C4P2</accession>
<comment type="caution">
    <text evidence="1">The sequence shown here is derived from an EMBL/GenBank/DDBJ whole genome shotgun (WGS) entry which is preliminary data.</text>
</comment>
<dbReference type="GeneID" id="60657542"/>
<dbReference type="Proteomes" id="UP000029870">
    <property type="component" value="Unassembled WGS sequence"/>
</dbReference>
<dbReference type="RefSeq" id="WP_004088983.1">
    <property type="nucleotide sequence ID" value="NZ_CAOUIW010000067.1"/>
</dbReference>
<organism evidence="1 2">
    <name type="scientific">Helicobacter bilis</name>
    <dbReference type="NCBI Taxonomy" id="37372"/>
    <lineage>
        <taxon>Bacteria</taxon>
        <taxon>Pseudomonadati</taxon>
        <taxon>Campylobacterota</taxon>
        <taxon>Epsilonproteobacteria</taxon>
        <taxon>Campylobacterales</taxon>
        <taxon>Helicobacteraceae</taxon>
        <taxon>Helicobacter</taxon>
    </lineage>
</organism>
<sequence>MFNQHDKTKIVSGFKGYISEKEAMSGDEFCNILGIDKARIDRQRHEACNSNFEFVIDELLKIESVHNKIKQKLQQQ</sequence>
<name>A0A6D2C4P2_9HELI</name>
<dbReference type="AlphaFoldDB" id="A0A6D2C4P2"/>
<evidence type="ECO:0000313" key="2">
    <source>
        <dbReference type="Proteomes" id="UP000029870"/>
    </source>
</evidence>
<gene>
    <name evidence="1" type="ORF">LS77_007965</name>
</gene>
<reference evidence="1 2" key="1">
    <citation type="journal article" date="2014" name="Genome Announc.">
        <title>Draft genome sequences of eight enterohepatic helicobacter species isolated from both laboratory and wild rodents.</title>
        <authorList>
            <person name="Sheh A."/>
            <person name="Shen Z."/>
            <person name="Fox J.G."/>
        </authorList>
    </citation>
    <scope>NUCLEOTIDE SEQUENCE [LARGE SCALE GENOMIC DNA]</scope>
    <source>
        <strain evidence="1 2">Missouri</strain>
    </source>
</reference>